<feature type="compositionally biased region" description="Low complexity" evidence="1">
    <location>
        <begin position="16"/>
        <end position="27"/>
    </location>
</feature>
<proteinExistence type="predicted"/>
<feature type="compositionally biased region" description="Basic and acidic residues" evidence="1">
    <location>
        <begin position="1"/>
        <end position="12"/>
    </location>
</feature>
<feature type="compositionally biased region" description="Low complexity" evidence="1">
    <location>
        <begin position="34"/>
        <end position="44"/>
    </location>
</feature>
<gene>
    <name evidence="2" type="ORF">GCM10009559_59440</name>
</gene>
<evidence type="ECO:0000313" key="3">
    <source>
        <dbReference type="Proteomes" id="UP001499967"/>
    </source>
</evidence>
<reference evidence="2 3" key="1">
    <citation type="journal article" date="2019" name="Int. J. Syst. Evol. Microbiol.">
        <title>The Global Catalogue of Microorganisms (GCM) 10K type strain sequencing project: providing services to taxonomists for standard genome sequencing and annotation.</title>
        <authorList>
            <consortium name="The Broad Institute Genomics Platform"/>
            <consortium name="The Broad Institute Genome Sequencing Center for Infectious Disease"/>
            <person name="Wu L."/>
            <person name="Ma J."/>
        </authorList>
    </citation>
    <scope>NUCLEOTIDE SEQUENCE [LARGE SCALE GENOMIC DNA]</scope>
    <source>
        <strain evidence="2 3">JCM 11117</strain>
    </source>
</reference>
<sequence>MPHSNCRKEHLDMSITPTAGPAAAPQGEPEPKLAEAAQAETTAAPPAPAEPSSGQESTVEVQPAVADRPGRVPGCGGFDLQTAIVVAGIEWIPADGLPHMSPIGTALAAEMAASA</sequence>
<dbReference type="EMBL" id="BAAAHP010000187">
    <property type="protein sequence ID" value="GAA0897928.1"/>
    <property type="molecule type" value="Genomic_DNA"/>
</dbReference>
<protein>
    <submittedName>
        <fullName evidence="2">Uncharacterized protein</fullName>
    </submittedName>
</protein>
<keyword evidence="3" id="KW-1185">Reference proteome</keyword>
<comment type="caution">
    <text evidence="2">The sequence shown here is derived from an EMBL/GenBank/DDBJ whole genome shotgun (WGS) entry which is preliminary data.</text>
</comment>
<name>A0ABN1N945_9PSEU</name>
<accession>A0ABN1N945</accession>
<organism evidence="2 3">
    <name type="scientific">Pseudonocardia zijingensis</name>
    <dbReference type="NCBI Taxonomy" id="153376"/>
    <lineage>
        <taxon>Bacteria</taxon>
        <taxon>Bacillati</taxon>
        <taxon>Actinomycetota</taxon>
        <taxon>Actinomycetes</taxon>
        <taxon>Pseudonocardiales</taxon>
        <taxon>Pseudonocardiaceae</taxon>
        <taxon>Pseudonocardia</taxon>
    </lineage>
</organism>
<feature type="region of interest" description="Disordered" evidence="1">
    <location>
        <begin position="1"/>
        <end position="72"/>
    </location>
</feature>
<evidence type="ECO:0000256" key="1">
    <source>
        <dbReference type="SAM" id="MobiDB-lite"/>
    </source>
</evidence>
<evidence type="ECO:0000313" key="2">
    <source>
        <dbReference type="EMBL" id="GAA0897928.1"/>
    </source>
</evidence>
<dbReference type="Proteomes" id="UP001499967">
    <property type="component" value="Unassembled WGS sequence"/>
</dbReference>